<dbReference type="GO" id="GO:0008168">
    <property type="term" value="F:methyltransferase activity"/>
    <property type="evidence" value="ECO:0007669"/>
    <property type="project" value="UniProtKB-KW"/>
</dbReference>
<dbReference type="GO" id="GO:0032259">
    <property type="term" value="P:methylation"/>
    <property type="evidence" value="ECO:0007669"/>
    <property type="project" value="UniProtKB-KW"/>
</dbReference>
<protein>
    <submittedName>
        <fullName evidence="2">NSUN5 methyltransferase</fullName>
    </submittedName>
</protein>
<accession>A0A8X7XEP2</accession>
<keyword evidence="2" id="KW-0489">Methyltransferase</keyword>
<organism evidence="2 3">
    <name type="scientific">Polypterus senegalus</name>
    <name type="common">Senegal bichir</name>
    <dbReference type="NCBI Taxonomy" id="55291"/>
    <lineage>
        <taxon>Eukaryota</taxon>
        <taxon>Metazoa</taxon>
        <taxon>Chordata</taxon>
        <taxon>Craniata</taxon>
        <taxon>Vertebrata</taxon>
        <taxon>Euteleostomi</taxon>
        <taxon>Actinopterygii</taxon>
        <taxon>Polypteriformes</taxon>
        <taxon>Polypteridae</taxon>
        <taxon>Polypterus</taxon>
    </lineage>
</organism>
<evidence type="ECO:0000256" key="1">
    <source>
        <dbReference type="SAM" id="MobiDB-lite"/>
    </source>
</evidence>
<dbReference type="Proteomes" id="UP000886611">
    <property type="component" value="Unassembled WGS sequence"/>
</dbReference>
<dbReference type="InterPro" id="IPR042620">
    <property type="entry name" value="NSUN7"/>
</dbReference>
<dbReference type="Gene3D" id="3.40.50.150">
    <property type="entry name" value="Vaccinia Virus protein VP39"/>
    <property type="match status" value="1"/>
</dbReference>
<feature type="region of interest" description="Disordered" evidence="1">
    <location>
        <begin position="361"/>
        <end position="416"/>
    </location>
</feature>
<evidence type="ECO:0000313" key="2">
    <source>
        <dbReference type="EMBL" id="KAG2465939.1"/>
    </source>
</evidence>
<evidence type="ECO:0000313" key="3">
    <source>
        <dbReference type="Proteomes" id="UP000886611"/>
    </source>
</evidence>
<keyword evidence="2" id="KW-0808">Transferase</keyword>
<feature type="non-terminal residue" evidence="2">
    <location>
        <position position="1"/>
    </location>
</feature>
<name>A0A8X7XEP2_POLSE</name>
<dbReference type="PANTHER" id="PTHR14663">
    <property type="entry name" value="METHYLTRANSFERASE NSUN7-RELATED"/>
    <property type="match status" value="1"/>
</dbReference>
<keyword evidence="3" id="KW-1185">Reference proteome</keyword>
<comment type="caution">
    <text evidence="2">The sequence shown here is derived from an EMBL/GenBank/DDBJ whole genome shotgun (WGS) entry which is preliminary data.</text>
</comment>
<reference evidence="2 3" key="1">
    <citation type="journal article" date="2021" name="Cell">
        <title>Tracing the genetic footprints of vertebrate landing in non-teleost ray-finned fishes.</title>
        <authorList>
            <person name="Bi X."/>
            <person name="Wang K."/>
            <person name="Yang L."/>
            <person name="Pan H."/>
            <person name="Jiang H."/>
            <person name="Wei Q."/>
            <person name="Fang M."/>
            <person name="Yu H."/>
            <person name="Zhu C."/>
            <person name="Cai Y."/>
            <person name="He Y."/>
            <person name="Gan X."/>
            <person name="Zeng H."/>
            <person name="Yu D."/>
            <person name="Zhu Y."/>
            <person name="Jiang H."/>
            <person name="Qiu Q."/>
            <person name="Yang H."/>
            <person name="Zhang Y.E."/>
            <person name="Wang W."/>
            <person name="Zhu M."/>
            <person name="He S."/>
            <person name="Zhang G."/>
        </authorList>
    </citation>
    <scope>NUCLEOTIDE SEQUENCE [LARGE SCALE GENOMIC DNA]</scope>
    <source>
        <strain evidence="2">Bchr_013</strain>
    </source>
</reference>
<sequence>MLRMGDSPKIIMDLSRNGFILEPDDLNSLVVVMLYDFQDRKFQPRVCCSDEEIEDVRQVEKYLFSYKTKLAASLARCRIKHDIPSIDFILPETVRKKQENASTLPLYAWVNTFKASLAVHAVKALVNTDDDILIVNAASGLTVTHLSAVLTLGTGKIFACGVKSELDQEQLQNLFMQLECKNIKMLPENFKDIEPTDSRLQKVKIILLLPQCSESGVSNPVEFILNEKGDPGLLQDLSQGSISEDKMNVLVESQTQDLTHALKSAMAPRIIKKKRKSVGGRKRREIRKRSKRRLGAGSRISPPSLPLSCASDLNSPRNLFFKMDPSEIANACFVAVLTRAEDLTFTAPKHILARAMAKGILDGISPPKSPKKDRRKSKSTDSQYDRAARCQSHHPGNASGDLDFKIPGGTTEDPAH</sequence>
<dbReference type="PANTHER" id="PTHR14663:SF2">
    <property type="entry name" value="METHYLTRANSFERASE NSUN7-RELATED"/>
    <property type="match status" value="1"/>
</dbReference>
<feature type="non-terminal residue" evidence="2">
    <location>
        <position position="416"/>
    </location>
</feature>
<dbReference type="AlphaFoldDB" id="A0A8X7XEP2"/>
<proteinExistence type="predicted"/>
<dbReference type="InterPro" id="IPR029063">
    <property type="entry name" value="SAM-dependent_MTases_sf"/>
</dbReference>
<feature type="compositionally biased region" description="Basic residues" evidence="1">
    <location>
        <begin position="275"/>
        <end position="294"/>
    </location>
</feature>
<gene>
    <name evidence="2" type="primary">Nsun5_0</name>
    <name evidence="2" type="ORF">GTO96_0016712</name>
</gene>
<feature type="region of interest" description="Disordered" evidence="1">
    <location>
        <begin position="275"/>
        <end position="308"/>
    </location>
</feature>
<dbReference type="EMBL" id="JAATIS010001721">
    <property type="protein sequence ID" value="KAG2465939.1"/>
    <property type="molecule type" value="Genomic_DNA"/>
</dbReference>